<feature type="compositionally biased region" description="Polar residues" evidence="1">
    <location>
        <begin position="222"/>
        <end position="235"/>
    </location>
</feature>
<accession>A0A0C3QBT3</accession>
<sequence length="284" mass="29700">MSLKGGGMRFDSDSHQQSSTTASEIETTTSSTEIQPVLTMSMKGGGSRFDSASHQESTSTSTEVESTVTLQQSKGGSRRLGRTSPLPALTVGPPSMFMTGMESPFTPSTSSMVESGVIVDVHGRSGSAVSATRQSFSSSSEIKTSSSEIRTSSSAVGVSSTSTATLGVDAAGSATTSTVQVMRSPRSPHTAVVFHSPRSPHTAVAFHSSDGKSEEHQETVVESKQSTSTVKSESGSFSSIQVSDYRAGSELVIEDIRASEYRAGSELVIEPRIGVQLIDKEADK</sequence>
<evidence type="ECO:0000313" key="3">
    <source>
        <dbReference type="Proteomes" id="UP000054248"/>
    </source>
</evidence>
<reference evidence="3" key="2">
    <citation type="submission" date="2015-01" db="EMBL/GenBank/DDBJ databases">
        <title>Evolutionary Origins and Diversification of the Mycorrhizal Mutualists.</title>
        <authorList>
            <consortium name="DOE Joint Genome Institute"/>
            <consortium name="Mycorrhizal Genomics Consortium"/>
            <person name="Kohler A."/>
            <person name="Kuo A."/>
            <person name="Nagy L.G."/>
            <person name="Floudas D."/>
            <person name="Copeland A."/>
            <person name="Barry K.W."/>
            <person name="Cichocki N."/>
            <person name="Veneault-Fourrey C."/>
            <person name="LaButti K."/>
            <person name="Lindquist E.A."/>
            <person name="Lipzen A."/>
            <person name="Lundell T."/>
            <person name="Morin E."/>
            <person name="Murat C."/>
            <person name="Riley R."/>
            <person name="Ohm R."/>
            <person name="Sun H."/>
            <person name="Tunlid A."/>
            <person name="Henrissat B."/>
            <person name="Grigoriev I.V."/>
            <person name="Hibbett D.S."/>
            <person name="Martin F."/>
        </authorList>
    </citation>
    <scope>NUCLEOTIDE SEQUENCE [LARGE SCALE GENOMIC DNA]</scope>
    <source>
        <strain evidence="3">MUT 4182</strain>
    </source>
</reference>
<name>A0A0C3QBT3_9AGAM</name>
<organism evidence="2 3">
    <name type="scientific">Tulasnella calospora MUT 4182</name>
    <dbReference type="NCBI Taxonomy" id="1051891"/>
    <lineage>
        <taxon>Eukaryota</taxon>
        <taxon>Fungi</taxon>
        <taxon>Dikarya</taxon>
        <taxon>Basidiomycota</taxon>
        <taxon>Agaricomycotina</taxon>
        <taxon>Agaricomycetes</taxon>
        <taxon>Cantharellales</taxon>
        <taxon>Tulasnellaceae</taxon>
        <taxon>Tulasnella</taxon>
    </lineage>
</organism>
<gene>
    <name evidence="2" type="ORF">M407DRAFT_116339</name>
</gene>
<dbReference type="EMBL" id="KN823103">
    <property type="protein sequence ID" value="KIO22686.1"/>
    <property type="molecule type" value="Genomic_DNA"/>
</dbReference>
<dbReference type="HOGENOM" id="CLU_980684_0_0_1"/>
<feature type="compositionally biased region" description="Basic and acidic residues" evidence="1">
    <location>
        <begin position="209"/>
        <end position="221"/>
    </location>
</feature>
<dbReference type="Proteomes" id="UP000054248">
    <property type="component" value="Unassembled WGS sequence"/>
</dbReference>
<keyword evidence="3" id="KW-1185">Reference proteome</keyword>
<feature type="region of interest" description="Disordered" evidence="1">
    <location>
        <begin position="129"/>
        <end position="161"/>
    </location>
</feature>
<evidence type="ECO:0000256" key="1">
    <source>
        <dbReference type="SAM" id="MobiDB-lite"/>
    </source>
</evidence>
<protein>
    <submittedName>
        <fullName evidence="2">Uncharacterized protein</fullName>
    </submittedName>
</protein>
<evidence type="ECO:0000313" key="2">
    <source>
        <dbReference type="EMBL" id="KIO22686.1"/>
    </source>
</evidence>
<feature type="compositionally biased region" description="Low complexity" evidence="1">
    <location>
        <begin position="56"/>
        <end position="69"/>
    </location>
</feature>
<dbReference type="OrthoDB" id="3322904at2759"/>
<reference evidence="2 3" key="1">
    <citation type="submission" date="2014-04" db="EMBL/GenBank/DDBJ databases">
        <authorList>
            <consortium name="DOE Joint Genome Institute"/>
            <person name="Kuo A."/>
            <person name="Girlanda M."/>
            <person name="Perotto S."/>
            <person name="Kohler A."/>
            <person name="Nagy L.G."/>
            <person name="Floudas D."/>
            <person name="Copeland A."/>
            <person name="Barry K.W."/>
            <person name="Cichocki N."/>
            <person name="Veneault-Fourrey C."/>
            <person name="LaButti K."/>
            <person name="Lindquist E.A."/>
            <person name="Lipzen A."/>
            <person name="Lundell T."/>
            <person name="Morin E."/>
            <person name="Murat C."/>
            <person name="Sun H."/>
            <person name="Tunlid A."/>
            <person name="Henrissat B."/>
            <person name="Grigoriev I.V."/>
            <person name="Hibbett D.S."/>
            <person name="Martin F."/>
            <person name="Nordberg H.P."/>
            <person name="Cantor M.N."/>
            <person name="Hua S.X."/>
        </authorList>
    </citation>
    <scope>NUCLEOTIDE SEQUENCE [LARGE SCALE GENOMIC DNA]</scope>
    <source>
        <strain evidence="2 3">MUT 4182</strain>
    </source>
</reference>
<feature type="region of interest" description="Disordered" evidence="1">
    <location>
        <begin position="203"/>
        <end position="235"/>
    </location>
</feature>
<feature type="region of interest" description="Disordered" evidence="1">
    <location>
        <begin position="1"/>
        <end position="95"/>
    </location>
</feature>
<proteinExistence type="predicted"/>
<dbReference type="AlphaFoldDB" id="A0A0C3QBT3"/>
<feature type="compositionally biased region" description="Low complexity" evidence="1">
    <location>
        <begin position="18"/>
        <end position="34"/>
    </location>
</feature>
<feature type="compositionally biased region" description="Low complexity" evidence="1">
    <location>
        <begin position="135"/>
        <end position="161"/>
    </location>
</feature>